<dbReference type="EMBL" id="KY290953">
    <property type="protein sequence ID" value="APU01280.1"/>
    <property type="molecule type" value="Genomic_DNA"/>
</dbReference>
<evidence type="ECO:0000313" key="2">
    <source>
        <dbReference type="Proteomes" id="UP000225772"/>
    </source>
</evidence>
<proteinExistence type="predicted"/>
<organism evidence="1 2">
    <name type="scientific">Aeromonas phage 51</name>
    <dbReference type="NCBI Taxonomy" id="1932901"/>
    <lineage>
        <taxon>Viruses</taxon>
        <taxon>Duplodnaviria</taxon>
        <taxon>Heunggongvirae</taxon>
        <taxon>Uroviricota</taxon>
        <taxon>Caudoviricetes</taxon>
        <taxon>Popoffvirus</taxon>
        <taxon>Popoffvirus pv56</taxon>
    </lineage>
</organism>
<accession>A0A219YBF2</accession>
<evidence type="ECO:0000313" key="1">
    <source>
        <dbReference type="EMBL" id="APU01280.1"/>
    </source>
</evidence>
<dbReference type="InterPro" id="IPR056914">
    <property type="entry name" value="Gp53-like"/>
</dbReference>
<sequence>MGFQTTVNLQQAPAVAGDFATANPRASFPAGEGQYVAAAAGVTVGRFAWIDAVTGLVSNTGTGKPDGFIHREQQALISVYLAETSNVVPQGFPVTVMRTGDYWATATVAAAVKGNKVFAKLSDGTVQAGAAGATIAGFIETDFVITQGCALNELAVITL</sequence>
<dbReference type="Pfam" id="PF23982">
    <property type="entry name" value="XM1_gp53_minor_capsid"/>
    <property type="match status" value="1"/>
</dbReference>
<reference evidence="1 2" key="1">
    <citation type="journal article" date="2017" name="Sci. Rep.">
        <title>Characterization and diversity of phages infecting Aeromonas salmonicida subsp. salmonicida.</title>
        <authorList>
            <person name="Vincent A.T."/>
            <person name="Paquet V.E."/>
            <person name="Bernatchez A."/>
            <person name="Tremblay D.M."/>
            <person name="Moineau S."/>
            <person name="Charette S.J."/>
        </authorList>
    </citation>
    <scope>NUCLEOTIDE SEQUENCE [LARGE SCALE GENOMIC DNA]</scope>
</reference>
<name>A0A219YBF2_9CAUD</name>
<protein>
    <submittedName>
        <fullName evidence="1">Uncharacterized protein</fullName>
    </submittedName>
</protein>
<dbReference type="Proteomes" id="UP000225772">
    <property type="component" value="Segment"/>
</dbReference>